<reference evidence="2 3" key="1">
    <citation type="submission" date="2022-01" db="EMBL/GenBank/DDBJ databases">
        <authorList>
            <person name="Xiong W."/>
            <person name="Schranz E."/>
        </authorList>
    </citation>
    <scope>NUCLEOTIDE SEQUENCE [LARGE SCALE GENOMIC DNA]</scope>
</reference>
<dbReference type="EMBL" id="CAKMRJ010003334">
    <property type="protein sequence ID" value="CAH1430389.1"/>
    <property type="molecule type" value="Genomic_DNA"/>
</dbReference>
<keyword evidence="3" id="KW-1185">Reference proteome</keyword>
<evidence type="ECO:0000313" key="3">
    <source>
        <dbReference type="Proteomes" id="UP001157418"/>
    </source>
</evidence>
<dbReference type="PANTHER" id="PTHR12161:SF14">
    <property type="entry name" value="REGULATOR OF VPS4 ACTIVITY IN THE MVB PATHWAY PROTEIN"/>
    <property type="match status" value="1"/>
</dbReference>
<dbReference type="Gene3D" id="1.20.1260.60">
    <property type="entry name" value="Vacuolar protein sorting-associated protein Ist1"/>
    <property type="match status" value="1"/>
</dbReference>
<dbReference type="InterPro" id="IPR042277">
    <property type="entry name" value="IST1-like"/>
</dbReference>
<accession>A0AAU9MRB0</accession>
<gene>
    <name evidence="2" type="ORF">LVIROSA_LOCUS17165</name>
</gene>
<dbReference type="AlphaFoldDB" id="A0AAU9MRB0"/>
<sequence length="116" mass="13253">MMETRLDLIMTKRNETQKYLRNDVADFLRTGLIPLPTKGLDNYMLGRICHHVINYLSAMAEQRECPEECHEAISTLIFSATSFPDLPEMHDLMILYVPKWCLAIGVAPINQASLQS</sequence>
<dbReference type="InterPro" id="IPR005061">
    <property type="entry name" value="Ist1"/>
</dbReference>
<comment type="caution">
    <text evidence="2">The sequence shown here is derived from an EMBL/GenBank/DDBJ whole genome shotgun (WGS) entry which is preliminary data.</text>
</comment>
<dbReference type="GO" id="GO:0015031">
    <property type="term" value="P:protein transport"/>
    <property type="evidence" value="ECO:0007669"/>
    <property type="project" value="InterPro"/>
</dbReference>
<dbReference type="PANTHER" id="PTHR12161">
    <property type="entry name" value="IST1 FAMILY MEMBER"/>
    <property type="match status" value="1"/>
</dbReference>
<organism evidence="2 3">
    <name type="scientific">Lactuca virosa</name>
    <dbReference type="NCBI Taxonomy" id="75947"/>
    <lineage>
        <taxon>Eukaryota</taxon>
        <taxon>Viridiplantae</taxon>
        <taxon>Streptophyta</taxon>
        <taxon>Embryophyta</taxon>
        <taxon>Tracheophyta</taxon>
        <taxon>Spermatophyta</taxon>
        <taxon>Magnoliopsida</taxon>
        <taxon>eudicotyledons</taxon>
        <taxon>Gunneridae</taxon>
        <taxon>Pentapetalae</taxon>
        <taxon>asterids</taxon>
        <taxon>campanulids</taxon>
        <taxon>Asterales</taxon>
        <taxon>Asteraceae</taxon>
        <taxon>Cichorioideae</taxon>
        <taxon>Cichorieae</taxon>
        <taxon>Lactucinae</taxon>
        <taxon>Lactuca</taxon>
    </lineage>
</organism>
<dbReference type="Proteomes" id="UP001157418">
    <property type="component" value="Unassembled WGS sequence"/>
</dbReference>
<name>A0AAU9MRB0_9ASTR</name>
<evidence type="ECO:0000313" key="2">
    <source>
        <dbReference type="EMBL" id="CAH1430389.1"/>
    </source>
</evidence>
<protein>
    <submittedName>
        <fullName evidence="2">Uncharacterized protein</fullName>
    </submittedName>
</protein>
<comment type="similarity">
    <text evidence="1">Belongs to the IST1 family.</text>
</comment>
<evidence type="ECO:0000256" key="1">
    <source>
        <dbReference type="ARBA" id="ARBA00005536"/>
    </source>
</evidence>
<proteinExistence type="inferred from homology"/>
<dbReference type="Pfam" id="PF03398">
    <property type="entry name" value="Ist1"/>
    <property type="match status" value="1"/>
</dbReference>